<dbReference type="GO" id="GO:0008270">
    <property type="term" value="F:zinc ion binding"/>
    <property type="evidence" value="ECO:0007669"/>
    <property type="project" value="UniProtKB-KW"/>
</dbReference>
<evidence type="ECO:0000256" key="8">
    <source>
        <dbReference type="ARBA" id="ARBA00023163"/>
    </source>
</evidence>
<dbReference type="STRING" id="1392247.A0A3N4KZA3"/>
<dbReference type="InterPro" id="IPR013246">
    <property type="entry name" value="SAGA_su_Sgf11"/>
</dbReference>
<keyword evidence="2" id="KW-0479">Metal-binding</keyword>
<dbReference type="Proteomes" id="UP000277580">
    <property type="component" value="Unassembled WGS sequence"/>
</dbReference>
<evidence type="ECO:0000256" key="3">
    <source>
        <dbReference type="ARBA" id="ARBA00022771"/>
    </source>
</evidence>
<feature type="compositionally biased region" description="Polar residues" evidence="11">
    <location>
        <begin position="204"/>
        <end position="213"/>
    </location>
</feature>
<gene>
    <name evidence="12" type="ORF">P167DRAFT_533725</name>
</gene>
<evidence type="ECO:0000256" key="6">
    <source>
        <dbReference type="ARBA" id="ARBA00023015"/>
    </source>
</evidence>
<feature type="region of interest" description="Disordered" evidence="11">
    <location>
        <begin position="278"/>
        <end position="332"/>
    </location>
</feature>
<feature type="non-terminal residue" evidence="12">
    <location>
        <position position="1"/>
    </location>
</feature>
<protein>
    <recommendedName>
        <fullName evidence="10">SAGA-associated factor 11</fullName>
    </recommendedName>
</protein>
<evidence type="ECO:0000256" key="2">
    <source>
        <dbReference type="ARBA" id="ARBA00022723"/>
    </source>
</evidence>
<evidence type="ECO:0000256" key="5">
    <source>
        <dbReference type="ARBA" id="ARBA00022853"/>
    </source>
</evidence>
<dbReference type="GO" id="GO:0070461">
    <property type="term" value="C:SAGA-type complex"/>
    <property type="evidence" value="ECO:0007669"/>
    <property type="project" value="UniProtKB-ARBA"/>
</dbReference>
<evidence type="ECO:0000313" key="12">
    <source>
        <dbReference type="EMBL" id="RPB14739.1"/>
    </source>
</evidence>
<sequence length="538" mass="55179">SLSIFSDLLANITHDIALQSHRSEKLLRTKQQHLHPPTTDGSPPPAATANPLAVVPAEIICSRCHLPQHTAHTLETTTAAAQKKKFCPRLPFQDAPFHDIYGNPFPTVKENAANKKGDSNKSADSPAEDGAAAVAIAPGNGKKGAAVYFKCPCCDKEKVPPNRFAKHLEKCLGLGRKSSRAAMAKMNNSNSGSGAGSPMLSAADATTAQGSKTASRKASPEKKSKSPVPLEEVAVPPPPATPVISSKPIFAASVTEMAAGSGVPTPKKKKKKATAAAAALKVGSVPPEEDKGLLAMPETPTKPIDVPSLTPLPPPILAKEPTTQKKRKRKAETLAAKVEAAATAVGEESREAITLQLSKAPPLKKQKLALGGGEKSTTLDSPKKSQLSKFKNRANSPSPGGTSSKKGETIRKSSPAPHASPPTTHKSLPPKPPTPLTGPLSAAPMVTSSSSQGATPKQRKPKLGTGGSGKKAAANSTAPTTTVTTGDGGGGGGTVVKKVTKPKIKKVVGGVAGKTVPVPRVAGKTVPVPGVARKGPKE</sequence>
<keyword evidence="5" id="KW-0156">Chromatin regulator</keyword>
<evidence type="ECO:0000256" key="10">
    <source>
        <dbReference type="RuleBase" id="RU261113"/>
    </source>
</evidence>
<keyword evidence="7 10" id="KW-0010">Activator</keyword>
<keyword evidence="4" id="KW-0862">Zinc</keyword>
<keyword evidence="9" id="KW-0539">Nucleus</keyword>
<keyword evidence="6" id="KW-0805">Transcription regulation</keyword>
<evidence type="ECO:0000256" key="9">
    <source>
        <dbReference type="ARBA" id="ARBA00023242"/>
    </source>
</evidence>
<evidence type="ECO:0000256" key="1">
    <source>
        <dbReference type="ARBA" id="ARBA00004123"/>
    </source>
</evidence>
<comment type="subcellular location">
    <subcellularLocation>
        <location evidence="1 10">Nucleus</location>
    </subcellularLocation>
</comment>
<dbReference type="AlphaFoldDB" id="A0A3N4KZA3"/>
<feature type="region of interest" description="Disordered" evidence="11">
    <location>
        <begin position="185"/>
        <end position="243"/>
    </location>
</feature>
<dbReference type="EMBL" id="ML119116">
    <property type="protein sequence ID" value="RPB14739.1"/>
    <property type="molecule type" value="Genomic_DNA"/>
</dbReference>
<feature type="region of interest" description="Disordered" evidence="11">
    <location>
        <begin position="355"/>
        <end position="501"/>
    </location>
</feature>
<organism evidence="12 13">
    <name type="scientific">Morchella conica CCBAS932</name>
    <dbReference type="NCBI Taxonomy" id="1392247"/>
    <lineage>
        <taxon>Eukaryota</taxon>
        <taxon>Fungi</taxon>
        <taxon>Dikarya</taxon>
        <taxon>Ascomycota</taxon>
        <taxon>Pezizomycotina</taxon>
        <taxon>Pezizomycetes</taxon>
        <taxon>Pezizales</taxon>
        <taxon>Morchellaceae</taxon>
        <taxon>Morchella</taxon>
    </lineage>
</organism>
<dbReference type="InParanoid" id="A0A3N4KZA3"/>
<dbReference type="GO" id="GO:0005634">
    <property type="term" value="C:nucleus"/>
    <property type="evidence" value="ECO:0007669"/>
    <property type="project" value="UniProtKB-SubCell"/>
</dbReference>
<proteinExistence type="inferred from homology"/>
<name>A0A3N4KZA3_9PEZI</name>
<comment type="similarity">
    <text evidence="10">Belongs to the SGF11 family.</text>
</comment>
<feature type="compositionally biased region" description="Low complexity" evidence="11">
    <location>
        <begin position="412"/>
        <end position="427"/>
    </location>
</feature>
<dbReference type="Pfam" id="PF08209">
    <property type="entry name" value="Sgf11"/>
    <property type="match status" value="1"/>
</dbReference>
<dbReference type="OrthoDB" id="21557at2759"/>
<evidence type="ECO:0000256" key="7">
    <source>
        <dbReference type="ARBA" id="ARBA00023159"/>
    </source>
</evidence>
<evidence type="ECO:0000256" key="11">
    <source>
        <dbReference type="SAM" id="MobiDB-lite"/>
    </source>
</evidence>
<feature type="compositionally biased region" description="Polar residues" evidence="11">
    <location>
        <begin position="446"/>
        <end position="455"/>
    </location>
</feature>
<keyword evidence="8" id="KW-0804">Transcription</keyword>
<dbReference type="GO" id="GO:0006325">
    <property type="term" value="P:chromatin organization"/>
    <property type="evidence" value="ECO:0007669"/>
    <property type="project" value="UniProtKB-KW"/>
</dbReference>
<keyword evidence="3" id="KW-0863">Zinc-finger</keyword>
<evidence type="ECO:0000313" key="13">
    <source>
        <dbReference type="Proteomes" id="UP000277580"/>
    </source>
</evidence>
<feature type="compositionally biased region" description="Polar residues" evidence="11">
    <location>
        <begin position="375"/>
        <end position="395"/>
    </location>
</feature>
<evidence type="ECO:0000256" key="4">
    <source>
        <dbReference type="ARBA" id="ARBA00022833"/>
    </source>
</evidence>
<feature type="compositionally biased region" description="Low complexity" evidence="11">
    <location>
        <begin position="185"/>
        <end position="199"/>
    </location>
</feature>
<accession>A0A3N4KZA3</accession>
<reference evidence="12 13" key="1">
    <citation type="journal article" date="2018" name="Nat. Ecol. Evol.">
        <title>Pezizomycetes genomes reveal the molecular basis of ectomycorrhizal truffle lifestyle.</title>
        <authorList>
            <person name="Murat C."/>
            <person name="Payen T."/>
            <person name="Noel B."/>
            <person name="Kuo A."/>
            <person name="Morin E."/>
            <person name="Chen J."/>
            <person name="Kohler A."/>
            <person name="Krizsan K."/>
            <person name="Balestrini R."/>
            <person name="Da Silva C."/>
            <person name="Montanini B."/>
            <person name="Hainaut M."/>
            <person name="Levati E."/>
            <person name="Barry K.W."/>
            <person name="Belfiori B."/>
            <person name="Cichocki N."/>
            <person name="Clum A."/>
            <person name="Dockter R.B."/>
            <person name="Fauchery L."/>
            <person name="Guy J."/>
            <person name="Iotti M."/>
            <person name="Le Tacon F."/>
            <person name="Lindquist E.A."/>
            <person name="Lipzen A."/>
            <person name="Malagnac F."/>
            <person name="Mello A."/>
            <person name="Molinier V."/>
            <person name="Miyauchi S."/>
            <person name="Poulain J."/>
            <person name="Riccioni C."/>
            <person name="Rubini A."/>
            <person name="Sitrit Y."/>
            <person name="Splivallo R."/>
            <person name="Traeger S."/>
            <person name="Wang M."/>
            <person name="Zifcakova L."/>
            <person name="Wipf D."/>
            <person name="Zambonelli A."/>
            <person name="Paolocci F."/>
            <person name="Nowrousian M."/>
            <person name="Ottonello S."/>
            <person name="Baldrian P."/>
            <person name="Spatafora J.W."/>
            <person name="Henrissat B."/>
            <person name="Nagy L.G."/>
            <person name="Aury J.M."/>
            <person name="Wincker P."/>
            <person name="Grigoriev I.V."/>
            <person name="Bonfante P."/>
            <person name="Martin F.M."/>
        </authorList>
    </citation>
    <scope>NUCLEOTIDE SEQUENCE [LARGE SCALE GENOMIC DNA]</scope>
    <source>
        <strain evidence="12 13">CCBAS932</strain>
    </source>
</reference>
<keyword evidence="13" id="KW-1185">Reference proteome</keyword>
<feature type="compositionally biased region" description="Low complexity" evidence="11">
    <location>
        <begin position="470"/>
        <end position="485"/>
    </location>
</feature>